<evidence type="ECO:0000256" key="1">
    <source>
        <dbReference type="ARBA" id="ARBA00022679"/>
    </source>
</evidence>
<dbReference type="EMBL" id="RSEJ01000023">
    <property type="protein sequence ID" value="NBI54765.1"/>
    <property type="molecule type" value="Genomic_DNA"/>
</dbReference>
<organism evidence="4 5">
    <name type="scientific">Photobacterium alginatilyticum</name>
    <dbReference type="NCBI Taxonomy" id="1775171"/>
    <lineage>
        <taxon>Bacteria</taxon>
        <taxon>Pseudomonadati</taxon>
        <taxon>Pseudomonadota</taxon>
        <taxon>Gammaproteobacteria</taxon>
        <taxon>Vibrionales</taxon>
        <taxon>Vibrionaceae</taxon>
        <taxon>Photobacterium</taxon>
    </lineage>
</organism>
<feature type="domain" description="Sulfotransferase" evidence="3">
    <location>
        <begin position="7"/>
        <end position="194"/>
    </location>
</feature>
<dbReference type="InterPro" id="IPR037359">
    <property type="entry name" value="NST/OST"/>
</dbReference>
<protein>
    <recommendedName>
        <fullName evidence="3">Sulfotransferase domain-containing protein</fullName>
    </recommendedName>
</protein>
<proteinExistence type="predicted"/>
<dbReference type="Pfam" id="PF00685">
    <property type="entry name" value="Sulfotransfer_1"/>
    <property type="match status" value="1"/>
</dbReference>
<accession>A0ABW9YM65</accession>
<reference evidence="4 5" key="1">
    <citation type="journal article" date="2017" name="Int. J. Syst. Evol. Microbiol.">
        <title>Photobacterium alginatilyticum sp. nov., a marine bacterium isolated from bottom seawater.</title>
        <authorList>
            <person name="Wang X."/>
            <person name="Wang Y."/>
            <person name="Yang X."/>
            <person name="Sun H."/>
            <person name="Li B."/>
            <person name="Zhang X.H."/>
        </authorList>
    </citation>
    <scope>NUCLEOTIDE SEQUENCE [LARGE SCALE GENOMIC DNA]</scope>
    <source>
        <strain evidence="4 5">P03D4</strain>
    </source>
</reference>
<dbReference type="Gene3D" id="3.40.50.300">
    <property type="entry name" value="P-loop containing nucleotide triphosphate hydrolases"/>
    <property type="match status" value="1"/>
</dbReference>
<evidence type="ECO:0000259" key="3">
    <source>
        <dbReference type="Pfam" id="PF00685"/>
    </source>
</evidence>
<evidence type="ECO:0000313" key="4">
    <source>
        <dbReference type="EMBL" id="NBI54765.1"/>
    </source>
</evidence>
<keyword evidence="5" id="KW-1185">Reference proteome</keyword>
<evidence type="ECO:0000313" key="5">
    <source>
        <dbReference type="Proteomes" id="UP000738517"/>
    </source>
</evidence>
<sequence>MDRVSPIFLIGSQKSGTTSLAKQLGNNPKICLSSPKEPDYYTGNYHRGVDWYNDCFDKQQKIPLDASTSYTMCPLSNLSLAILPNRDKLLDVPKRIKQDHPNAKFIYIVREPAMRIYSHYWHDVKYGREKRPFDKAIKEDSFYLELSRYHEQVSKYLEHFDKRNFLIIKFEDYVQDQLKTINQCEDFLGIPRSPALEQQQANKGQQYNSIGLFLLNNRWTKNIDKLIPNSFRQLIKKAISKEIPRISEDQRNLLNIAFELDQRKLKEDFGVSYL</sequence>
<dbReference type="SUPFAM" id="SSF52540">
    <property type="entry name" value="P-loop containing nucleoside triphosphate hydrolases"/>
    <property type="match status" value="1"/>
</dbReference>
<keyword evidence="1" id="KW-0808">Transferase</keyword>
<keyword evidence="2" id="KW-0325">Glycoprotein</keyword>
<dbReference type="InterPro" id="IPR027417">
    <property type="entry name" value="P-loop_NTPase"/>
</dbReference>
<dbReference type="PANTHER" id="PTHR10605">
    <property type="entry name" value="HEPARAN SULFATE SULFOTRANSFERASE"/>
    <property type="match status" value="1"/>
</dbReference>
<comment type="caution">
    <text evidence="4">The sequence shown here is derived from an EMBL/GenBank/DDBJ whole genome shotgun (WGS) entry which is preliminary data.</text>
</comment>
<dbReference type="RefSeq" id="WP_160655208.1">
    <property type="nucleotide sequence ID" value="NZ_RSEJ01000023.1"/>
</dbReference>
<dbReference type="InterPro" id="IPR000863">
    <property type="entry name" value="Sulfotransferase_dom"/>
</dbReference>
<dbReference type="Proteomes" id="UP000738517">
    <property type="component" value="Unassembled WGS sequence"/>
</dbReference>
<evidence type="ECO:0000256" key="2">
    <source>
        <dbReference type="ARBA" id="ARBA00023180"/>
    </source>
</evidence>
<gene>
    <name evidence="4" type="ORF">EIZ48_19805</name>
</gene>
<name>A0ABW9YM65_9GAMM</name>
<dbReference type="PANTHER" id="PTHR10605:SF56">
    <property type="entry name" value="BIFUNCTIONAL HEPARAN SULFATE N-DEACETYLASE_N-SULFOTRANSFERASE"/>
    <property type="match status" value="1"/>
</dbReference>